<evidence type="ECO:0000256" key="4">
    <source>
        <dbReference type="SAM" id="SignalP"/>
    </source>
</evidence>
<dbReference type="Gene3D" id="4.10.400.10">
    <property type="entry name" value="Low-density Lipoprotein Receptor"/>
    <property type="match status" value="1"/>
</dbReference>
<dbReference type="SMART" id="SM00192">
    <property type="entry name" value="LDLa"/>
    <property type="match status" value="1"/>
</dbReference>
<dbReference type="InterPro" id="IPR042333">
    <property type="entry name" value="LRAD2/Mig-13-like"/>
</dbReference>
<keyword evidence="3" id="KW-1133">Transmembrane helix</keyword>
<protein>
    <recommendedName>
        <fullName evidence="7">CUB domain-containing protein</fullName>
    </recommendedName>
</protein>
<dbReference type="Pfam" id="PF00057">
    <property type="entry name" value="Ldl_recept_a"/>
    <property type="match status" value="1"/>
</dbReference>
<keyword evidence="1 2" id="KW-1015">Disulfide bond</keyword>
<comment type="caution">
    <text evidence="5">The sequence shown here is derived from an EMBL/GenBank/DDBJ whole genome shotgun (WGS) entry which is preliminary data.</text>
</comment>
<dbReference type="PANTHER" id="PTHR24652">
    <property type="entry name" value="LOW-DENSITY LIPOPROTEIN RECEPTOR CLASS A DOMAIN-CONTAINING PROTEIN 2"/>
    <property type="match status" value="1"/>
</dbReference>
<evidence type="ECO:0000256" key="3">
    <source>
        <dbReference type="SAM" id="Phobius"/>
    </source>
</evidence>
<keyword evidence="3" id="KW-0472">Membrane</keyword>
<accession>A0AAV2AAY0</accession>
<feature type="disulfide bond" evidence="2">
    <location>
        <begin position="167"/>
        <end position="179"/>
    </location>
</feature>
<organism evidence="5 6">
    <name type="scientific">Larinioides sclopetarius</name>
    <dbReference type="NCBI Taxonomy" id="280406"/>
    <lineage>
        <taxon>Eukaryota</taxon>
        <taxon>Metazoa</taxon>
        <taxon>Ecdysozoa</taxon>
        <taxon>Arthropoda</taxon>
        <taxon>Chelicerata</taxon>
        <taxon>Arachnida</taxon>
        <taxon>Araneae</taxon>
        <taxon>Araneomorphae</taxon>
        <taxon>Entelegynae</taxon>
        <taxon>Araneoidea</taxon>
        <taxon>Araneidae</taxon>
        <taxon>Larinioides</taxon>
    </lineage>
</organism>
<evidence type="ECO:0000313" key="6">
    <source>
        <dbReference type="Proteomes" id="UP001497382"/>
    </source>
</evidence>
<sequence length="342" mass="37891">MRWINICAFITAHVWYFCSVEGYRIFSMKELESCSSNSSVEIKVSPMSWNSSGLLISDWNSVYEPHLHCEVTLSPPPSYGVVVSIRTLNLLPRAESPSSCQNYLEILSVRGFKNTRICGFSNDPYEFQSYIHWGKTNIVFHTSDTRDINSAAFQLTFTIVRRGYNWCFKEEKRCHNGHCIWKGLICDGHNNCGDLSDELDSFIAQCSALSSGESLAVILITIVGAIILLIIAAYLRGPKISQQIGRMSQCRQAACPRRGLPGPDAEEPSINAVPTISRLRTNYGSMAGLLSSYDYSAAPPRDPPPRYDEVESLPVTSVQSGVIVEVPSTNSIRGTSVVEVNS</sequence>
<dbReference type="Proteomes" id="UP001497382">
    <property type="component" value="Unassembled WGS sequence"/>
</dbReference>
<dbReference type="PROSITE" id="PS50068">
    <property type="entry name" value="LDLRA_2"/>
    <property type="match status" value="1"/>
</dbReference>
<evidence type="ECO:0008006" key="7">
    <source>
        <dbReference type="Google" id="ProtNLM"/>
    </source>
</evidence>
<feature type="transmembrane region" description="Helical" evidence="3">
    <location>
        <begin position="215"/>
        <end position="235"/>
    </location>
</feature>
<evidence type="ECO:0000256" key="1">
    <source>
        <dbReference type="ARBA" id="ARBA00023157"/>
    </source>
</evidence>
<feature type="chain" id="PRO_5043617888" description="CUB domain-containing protein" evidence="4">
    <location>
        <begin position="23"/>
        <end position="342"/>
    </location>
</feature>
<dbReference type="InterPro" id="IPR035914">
    <property type="entry name" value="Sperma_CUB_dom_sf"/>
</dbReference>
<dbReference type="SUPFAM" id="SSF57424">
    <property type="entry name" value="LDL receptor-like module"/>
    <property type="match status" value="1"/>
</dbReference>
<dbReference type="CDD" id="cd00112">
    <property type="entry name" value="LDLa"/>
    <property type="match status" value="1"/>
</dbReference>
<dbReference type="InterPro" id="IPR002172">
    <property type="entry name" value="LDrepeatLR_classA_rpt"/>
</dbReference>
<feature type="signal peptide" evidence="4">
    <location>
        <begin position="1"/>
        <end position="22"/>
    </location>
</feature>
<comment type="caution">
    <text evidence="2">Lacks conserved residue(s) required for the propagation of feature annotation.</text>
</comment>
<dbReference type="InterPro" id="IPR036055">
    <property type="entry name" value="LDL_receptor-like_sf"/>
</dbReference>
<dbReference type="AlphaFoldDB" id="A0AAV2AAY0"/>
<keyword evidence="6" id="KW-1185">Reference proteome</keyword>
<keyword evidence="4" id="KW-0732">Signal</keyword>
<dbReference type="EMBL" id="CAXIEN010000140">
    <property type="protein sequence ID" value="CAL1281123.1"/>
    <property type="molecule type" value="Genomic_DNA"/>
</dbReference>
<feature type="disulfide bond" evidence="2">
    <location>
        <begin position="174"/>
        <end position="192"/>
    </location>
</feature>
<evidence type="ECO:0000313" key="5">
    <source>
        <dbReference type="EMBL" id="CAL1281123.1"/>
    </source>
</evidence>
<dbReference type="Gene3D" id="2.60.120.290">
    <property type="entry name" value="Spermadhesin, CUB domain"/>
    <property type="match status" value="1"/>
</dbReference>
<reference evidence="5 6" key="1">
    <citation type="submission" date="2024-04" db="EMBL/GenBank/DDBJ databases">
        <authorList>
            <person name="Rising A."/>
            <person name="Reimegard J."/>
            <person name="Sonavane S."/>
            <person name="Akerstrom W."/>
            <person name="Nylinder S."/>
            <person name="Hedman E."/>
            <person name="Kallberg Y."/>
        </authorList>
    </citation>
    <scope>NUCLEOTIDE SEQUENCE [LARGE SCALE GENOMIC DNA]</scope>
</reference>
<evidence type="ECO:0000256" key="2">
    <source>
        <dbReference type="PROSITE-ProRule" id="PRU00124"/>
    </source>
</evidence>
<gene>
    <name evidence="5" type="ORF">LARSCL_LOCUS11382</name>
</gene>
<keyword evidence="3" id="KW-0812">Transmembrane</keyword>
<proteinExistence type="predicted"/>
<dbReference type="SUPFAM" id="SSF49854">
    <property type="entry name" value="Spermadhesin, CUB domain"/>
    <property type="match status" value="1"/>
</dbReference>
<name>A0AAV2AAY0_9ARAC</name>